<evidence type="ECO:0000256" key="1">
    <source>
        <dbReference type="ARBA" id="ARBA00004123"/>
    </source>
</evidence>
<dbReference type="GO" id="GO:0019948">
    <property type="term" value="F:SUMO activating enzyme activity"/>
    <property type="evidence" value="ECO:0007669"/>
    <property type="project" value="TreeGrafter"/>
</dbReference>
<evidence type="ECO:0000256" key="8">
    <source>
        <dbReference type="ARBA" id="ARBA00023242"/>
    </source>
</evidence>
<gene>
    <name evidence="12" type="ORF">PCAL00307_LOCUS16652</name>
</gene>
<feature type="domain" description="THIF-type NAD/FAD binding fold" evidence="11">
    <location>
        <begin position="456"/>
        <end position="732"/>
    </location>
</feature>
<dbReference type="Gene3D" id="3.40.50.720">
    <property type="entry name" value="NAD(P)-binding Rossmann-like Domain"/>
    <property type="match status" value="1"/>
</dbReference>
<dbReference type="Gene3D" id="3.40.50.12550">
    <property type="entry name" value="Ubiquitin-activating enzyme E1, inactive adenylation domain, subdomain 2"/>
    <property type="match status" value="1"/>
</dbReference>
<keyword evidence="4" id="KW-0436">Ligase</keyword>
<keyword evidence="8" id="KW-0539">Nucleus</keyword>
<dbReference type="GO" id="GO:0016925">
    <property type="term" value="P:protein sumoylation"/>
    <property type="evidence" value="ECO:0007669"/>
    <property type="project" value="TreeGrafter"/>
</dbReference>
<dbReference type="AlphaFoldDB" id="A0A7S4A226"/>
<dbReference type="InterPro" id="IPR033127">
    <property type="entry name" value="UBQ-activ_enz_E1_Cys_AS"/>
</dbReference>
<feature type="active site" description="Glycyl thioester intermediate" evidence="10">
    <location>
        <position position="644"/>
    </location>
</feature>
<proteinExistence type="inferred from homology"/>
<dbReference type="InterPro" id="IPR045886">
    <property type="entry name" value="ThiF/MoeB/HesA"/>
</dbReference>
<evidence type="ECO:0000256" key="2">
    <source>
        <dbReference type="ARBA" id="ARBA00004718"/>
    </source>
</evidence>
<dbReference type="InterPro" id="IPR042449">
    <property type="entry name" value="Ub-E1_IAD_1"/>
</dbReference>
<dbReference type="InterPro" id="IPR000594">
    <property type="entry name" value="ThiF_NAD_FAD-bd"/>
</dbReference>
<dbReference type="InterPro" id="IPR042302">
    <property type="entry name" value="E1_FCCH_sf"/>
</dbReference>
<evidence type="ECO:0000256" key="10">
    <source>
        <dbReference type="PROSITE-ProRule" id="PRU10132"/>
    </source>
</evidence>
<evidence type="ECO:0000256" key="5">
    <source>
        <dbReference type="ARBA" id="ARBA00022741"/>
    </source>
</evidence>
<dbReference type="PANTHER" id="PTHR10953:SF162">
    <property type="entry name" value="SUMO-ACTIVATING ENZYME SUBUNIT 1"/>
    <property type="match status" value="1"/>
</dbReference>
<protein>
    <recommendedName>
        <fullName evidence="9">Ubiquitin-like 1-activating enzyme E1A</fullName>
    </recommendedName>
</protein>
<comment type="pathway">
    <text evidence="2">Protein modification; protein sumoylation.</text>
</comment>
<evidence type="ECO:0000256" key="7">
    <source>
        <dbReference type="ARBA" id="ARBA00022840"/>
    </source>
</evidence>
<evidence type="ECO:0000256" key="6">
    <source>
        <dbReference type="ARBA" id="ARBA00022786"/>
    </source>
</evidence>
<dbReference type="UniPathway" id="UPA00143"/>
<dbReference type="InterPro" id="IPR042063">
    <property type="entry name" value="Ubi_acti_E1_SCCH"/>
</dbReference>
<comment type="subcellular location">
    <subcellularLocation>
        <location evidence="1">Nucleus</location>
    </subcellularLocation>
</comment>
<evidence type="ECO:0000256" key="9">
    <source>
        <dbReference type="ARBA" id="ARBA00044354"/>
    </source>
</evidence>
<accession>A0A7S4A226</accession>
<dbReference type="EMBL" id="HBIW01019347">
    <property type="protein sequence ID" value="CAE0701216.1"/>
    <property type="molecule type" value="Transcribed_RNA"/>
</dbReference>
<keyword evidence="7" id="KW-0067">ATP-binding</keyword>
<dbReference type="Gene3D" id="3.50.50.80">
    <property type="entry name" value="Ubiquitin-activating enzyme E1, inactive adenylation domain, subdomain 1"/>
    <property type="match status" value="1"/>
</dbReference>
<organism evidence="12">
    <name type="scientific">Pelagomonas calceolata</name>
    <dbReference type="NCBI Taxonomy" id="35677"/>
    <lineage>
        <taxon>Eukaryota</taxon>
        <taxon>Sar</taxon>
        <taxon>Stramenopiles</taxon>
        <taxon>Ochrophyta</taxon>
        <taxon>Pelagophyceae</taxon>
        <taxon>Pelagomonadales</taxon>
        <taxon>Pelagomonadaceae</taxon>
        <taxon>Pelagomonas</taxon>
    </lineage>
</organism>
<dbReference type="SUPFAM" id="SSF69572">
    <property type="entry name" value="Activating enzymes of the ubiquitin-like proteins"/>
    <property type="match status" value="2"/>
</dbReference>
<dbReference type="Gene3D" id="2.40.30.180">
    <property type="entry name" value="Ubiquitin-activating enzyme E1, FCCH domain"/>
    <property type="match status" value="1"/>
</dbReference>
<feature type="domain" description="THIF-type NAD/FAD binding fold" evidence="11">
    <location>
        <begin position="15"/>
        <end position="421"/>
    </location>
</feature>
<dbReference type="GO" id="GO:0031510">
    <property type="term" value="C:SUMO activating enzyme complex"/>
    <property type="evidence" value="ECO:0007669"/>
    <property type="project" value="TreeGrafter"/>
</dbReference>
<evidence type="ECO:0000313" key="12">
    <source>
        <dbReference type="EMBL" id="CAE0701216.1"/>
    </source>
</evidence>
<name>A0A7S4A226_9STRA</name>
<dbReference type="PRINTS" id="PR01849">
    <property type="entry name" value="UBIQUITINACT"/>
</dbReference>
<dbReference type="PROSITE" id="PS00865">
    <property type="entry name" value="UBIQUITIN_ACTIVAT_2"/>
    <property type="match status" value="1"/>
</dbReference>
<dbReference type="GO" id="GO:0005737">
    <property type="term" value="C:cytoplasm"/>
    <property type="evidence" value="ECO:0007669"/>
    <property type="project" value="TreeGrafter"/>
</dbReference>
<evidence type="ECO:0000259" key="11">
    <source>
        <dbReference type="Pfam" id="PF00899"/>
    </source>
</evidence>
<reference evidence="12" key="1">
    <citation type="submission" date="2021-01" db="EMBL/GenBank/DDBJ databases">
        <authorList>
            <person name="Corre E."/>
            <person name="Pelletier E."/>
            <person name="Niang G."/>
            <person name="Scheremetjew M."/>
            <person name="Finn R."/>
            <person name="Kale V."/>
            <person name="Holt S."/>
            <person name="Cochrane G."/>
            <person name="Meng A."/>
            <person name="Brown T."/>
            <person name="Cohen L."/>
        </authorList>
    </citation>
    <scope>NUCLEOTIDE SEQUENCE</scope>
    <source>
        <strain evidence="12">CCMP1756</strain>
    </source>
</reference>
<dbReference type="Pfam" id="PF00899">
    <property type="entry name" value="ThiF"/>
    <property type="match status" value="2"/>
</dbReference>
<dbReference type="InterPro" id="IPR035985">
    <property type="entry name" value="Ubiquitin-activating_enz"/>
</dbReference>
<keyword evidence="5" id="KW-0547">Nucleotide-binding</keyword>
<sequence length="905" mass="97983">MADAAAEKRAANKFSRQNAALGAETTKFLREAKVLVVGLRGAGVETAKNCLLQGVGHLSLYDPKPCAESDRGANFFIGAPDVGRPRDQVCAPRLQELNPDAVVHVAEALDEDLVESCTCVVFTDGVNRAELVRWNEFCRSRMTDVVDERGVSMTVAAPISFVWAVCAGLCLSIFVDHGDQFECRDADGERPVVRLVESISCEKQGLVRYAVPDGVPATSPPVDSLYAFSDVQGCCGSALGGSGLNDCAPFPFTTNSGDPANSFRIGDTTSLSPYEGGGLITETKRPKTLRFRSLGERLVAPGTPFGSDGIPMTDYTFSGKEAQVHAGLVGLMEFEASQKRLPNANDEQDAEDVLSAAKTYAAACQVLNTATADGAKALDVTIDESVVRAYARHASVELQPVATFAGGVVAQEVVKRSGKYTPIDGFAHFAFLETMPDPPPALADRAPRGDRYDDLAAVFGRSFVEKLGDLTYFLVGSGALGCEFVKNFALCGVCCGPEGSLTIADADRIELSNLTRQFLFREHNVGQSKALAAAAMATNPGGRTRAPPMNEHLKVTCHEAYVGPATEVSPFTDEFWEGLDGVCNALDNMEARFYVDKACVTFEKSLLESGTMGTSGNVDPVVPHKTKTYREGGNAAEGQGVPMCTLRNFPHLIDHCIEWARDKFAELFEKPQRRVKKFCSEPQATLTDLQRRLESSDPADVEGASAEALLLWQALEVATAPLEQRRQLCAQRCYDAFHGFFRDQICDLIRAYPKDARVMKNGQDKGPFWSGHKRFPTAATYGDDADQWRFLVSATHILAQSMGAQPRKTEGDDDYASSERNEVFAASVAQTCVIPPYIPGTVDKDIEGDTSDVATPDNSVDVARSKGLEALQRLSSVNLTSVDVEPADFEKDDDYNFHVRFPCLT</sequence>
<keyword evidence="6" id="KW-0833">Ubl conjugation pathway</keyword>
<comment type="similarity">
    <text evidence="3">Belongs to the ubiquitin-activating E1 family.</text>
</comment>
<evidence type="ECO:0000256" key="4">
    <source>
        <dbReference type="ARBA" id="ARBA00022598"/>
    </source>
</evidence>
<dbReference type="PANTHER" id="PTHR10953">
    <property type="entry name" value="UBIQUITIN-ACTIVATING ENZYME E1"/>
    <property type="match status" value="1"/>
</dbReference>
<dbReference type="GO" id="GO:0016567">
    <property type="term" value="P:protein ubiquitination"/>
    <property type="evidence" value="ECO:0007669"/>
    <property type="project" value="UniProtKB-UniPathway"/>
</dbReference>
<dbReference type="InterPro" id="IPR000011">
    <property type="entry name" value="UBQ/SUMO-activ_enz_E1-like"/>
</dbReference>
<dbReference type="GO" id="GO:0005524">
    <property type="term" value="F:ATP binding"/>
    <property type="evidence" value="ECO:0007669"/>
    <property type="project" value="UniProtKB-KW"/>
</dbReference>
<evidence type="ECO:0000256" key="3">
    <source>
        <dbReference type="ARBA" id="ARBA00005673"/>
    </source>
</evidence>
<dbReference type="Gene3D" id="1.10.10.2660">
    <property type="entry name" value="Ubiquitin-activating enzyme E1, SCCH domain"/>
    <property type="match status" value="1"/>
</dbReference>